<evidence type="ECO:0000313" key="2">
    <source>
        <dbReference type="Proteomes" id="UP000481861"/>
    </source>
</evidence>
<sequence>MSGVEAVAAVAAVASFSQLLTHLLRTAQALKQFHRDKEDAPVELKRVERNLTRLHGGLDFLKGSLQGLQDDAVLPAELQNLLQSVLIDVEDAMEKMREECSRNGAQGSGRRRKKIRFALLWGESIWVNCLASCEMQRAT</sequence>
<dbReference type="AlphaFoldDB" id="A0A7C8HZZ8"/>
<organism evidence="1 2">
    <name type="scientific">Massariosphaeria phaeospora</name>
    <dbReference type="NCBI Taxonomy" id="100035"/>
    <lineage>
        <taxon>Eukaryota</taxon>
        <taxon>Fungi</taxon>
        <taxon>Dikarya</taxon>
        <taxon>Ascomycota</taxon>
        <taxon>Pezizomycotina</taxon>
        <taxon>Dothideomycetes</taxon>
        <taxon>Pleosporomycetidae</taxon>
        <taxon>Pleosporales</taxon>
        <taxon>Pleosporales incertae sedis</taxon>
        <taxon>Massariosphaeria</taxon>
    </lineage>
</organism>
<reference evidence="1 2" key="1">
    <citation type="submission" date="2020-01" db="EMBL/GenBank/DDBJ databases">
        <authorList>
            <consortium name="DOE Joint Genome Institute"/>
            <person name="Haridas S."/>
            <person name="Albert R."/>
            <person name="Binder M."/>
            <person name="Bloem J."/>
            <person name="Labutti K."/>
            <person name="Salamov A."/>
            <person name="Andreopoulos B."/>
            <person name="Baker S.E."/>
            <person name="Barry K."/>
            <person name="Bills G."/>
            <person name="Bluhm B.H."/>
            <person name="Cannon C."/>
            <person name="Castanera R."/>
            <person name="Culley D.E."/>
            <person name="Daum C."/>
            <person name="Ezra D."/>
            <person name="Gonzalez J.B."/>
            <person name="Henrissat B."/>
            <person name="Kuo A."/>
            <person name="Liang C."/>
            <person name="Lipzen A."/>
            <person name="Lutzoni F."/>
            <person name="Magnuson J."/>
            <person name="Mondo S."/>
            <person name="Nolan M."/>
            <person name="Ohm R."/>
            <person name="Pangilinan J."/>
            <person name="Park H.-J.H."/>
            <person name="Ramirez L."/>
            <person name="Alfaro M."/>
            <person name="Sun H."/>
            <person name="Tritt A."/>
            <person name="Yoshinaga Y."/>
            <person name="Zwiers L.-H.L."/>
            <person name="Turgeon B.G."/>
            <person name="Goodwin S.B."/>
            <person name="Spatafora J.W."/>
            <person name="Crous P.W."/>
            <person name="Grigoriev I.V."/>
        </authorList>
    </citation>
    <scope>NUCLEOTIDE SEQUENCE [LARGE SCALE GENOMIC DNA]</scope>
    <source>
        <strain evidence="1 2">CBS 611.86</strain>
    </source>
</reference>
<keyword evidence="2" id="KW-1185">Reference proteome</keyword>
<evidence type="ECO:0000313" key="1">
    <source>
        <dbReference type="EMBL" id="KAF2865186.1"/>
    </source>
</evidence>
<dbReference type="EMBL" id="JAADJZ010000036">
    <property type="protein sequence ID" value="KAF2865186.1"/>
    <property type="molecule type" value="Genomic_DNA"/>
</dbReference>
<comment type="caution">
    <text evidence="1">The sequence shown here is derived from an EMBL/GenBank/DDBJ whole genome shotgun (WGS) entry which is preliminary data.</text>
</comment>
<dbReference type="Proteomes" id="UP000481861">
    <property type="component" value="Unassembled WGS sequence"/>
</dbReference>
<accession>A0A7C8HZZ8</accession>
<protein>
    <submittedName>
        <fullName evidence="1">Uncharacterized protein</fullName>
    </submittedName>
</protein>
<proteinExistence type="predicted"/>
<gene>
    <name evidence="1" type="ORF">BDV95DRAFT_600027</name>
</gene>
<name>A0A7C8HZZ8_9PLEO</name>